<gene>
    <name evidence="1" type="ORF">BJ993_005097</name>
</gene>
<organism evidence="1 2">
    <name type="scientific">Nocardioides aromaticivorans</name>
    <dbReference type="NCBI Taxonomy" id="200618"/>
    <lineage>
        <taxon>Bacteria</taxon>
        <taxon>Bacillati</taxon>
        <taxon>Actinomycetota</taxon>
        <taxon>Actinomycetes</taxon>
        <taxon>Propionibacteriales</taxon>
        <taxon>Nocardioidaceae</taxon>
        <taxon>Nocardioides</taxon>
    </lineage>
</organism>
<evidence type="ECO:0000313" key="2">
    <source>
        <dbReference type="Proteomes" id="UP000562045"/>
    </source>
</evidence>
<evidence type="ECO:0000313" key="1">
    <source>
        <dbReference type="EMBL" id="NYI47951.1"/>
    </source>
</evidence>
<dbReference type="EMBL" id="JACBZM010000002">
    <property type="protein sequence ID" value="NYI47951.1"/>
    <property type="molecule type" value="Genomic_DNA"/>
</dbReference>
<proteinExistence type="predicted"/>
<dbReference type="AlphaFoldDB" id="A0A7Y9ZQK4"/>
<accession>A0A7Y9ZQK4</accession>
<sequence>MADRAPTKQGRRRVDRLAPVEDARLPTLIIEPGQQPEHRSPYDVYLGQLSGETLRTMRGCLDRIARILAGVRLDDPPPADIERGTPVVTVTLPVTGEATPAAQ</sequence>
<reference evidence="1 2" key="1">
    <citation type="submission" date="2020-07" db="EMBL/GenBank/DDBJ databases">
        <title>Sequencing the genomes of 1000 actinobacteria strains.</title>
        <authorList>
            <person name="Klenk H.-P."/>
        </authorList>
    </citation>
    <scope>NUCLEOTIDE SEQUENCE [LARGE SCALE GENOMIC DNA]</scope>
    <source>
        <strain evidence="1 2">DSM 15131</strain>
    </source>
</reference>
<dbReference type="RefSeq" id="WP_179652961.1">
    <property type="nucleotide sequence ID" value="NZ_JACBZM010000002.1"/>
</dbReference>
<protein>
    <submittedName>
        <fullName evidence="1">Uncharacterized protein</fullName>
    </submittedName>
</protein>
<name>A0A7Y9ZQK4_9ACTN</name>
<dbReference type="Proteomes" id="UP000562045">
    <property type="component" value="Unassembled WGS sequence"/>
</dbReference>
<comment type="caution">
    <text evidence="1">The sequence shown here is derived from an EMBL/GenBank/DDBJ whole genome shotgun (WGS) entry which is preliminary data.</text>
</comment>